<dbReference type="SUPFAM" id="SSF54427">
    <property type="entry name" value="NTF2-like"/>
    <property type="match status" value="1"/>
</dbReference>
<dbReference type="KEGG" id="aser:Asera_25160"/>
<dbReference type="CDD" id="cd00531">
    <property type="entry name" value="NTF2_like"/>
    <property type="match status" value="1"/>
</dbReference>
<protein>
    <recommendedName>
        <fullName evidence="1">SnoaL-like domain-containing protein</fullName>
    </recommendedName>
</protein>
<dbReference type="OrthoDB" id="9180262at2"/>
<dbReference type="Gene3D" id="3.10.450.50">
    <property type="match status" value="1"/>
</dbReference>
<name>A0A810L2L4_9ACTN</name>
<evidence type="ECO:0000313" key="2">
    <source>
        <dbReference type="EMBL" id="BCJ28408.1"/>
    </source>
</evidence>
<gene>
    <name evidence="2" type="ORF">Asera_25160</name>
</gene>
<dbReference type="RefSeq" id="WP_030445768.1">
    <property type="nucleotide sequence ID" value="NZ_AP023354.1"/>
</dbReference>
<dbReference type="InterPro" id="IPR032710">
    <property type="entry name" value="NTF2-like_dom_sf"/>
</dbReference>
<dbReference type="Proteomes" id="UP000680750">
    <property type="component" value="Chromosome"/>
</dbReference>
<evidence type="ECO:0000259" key="1">
    <source>
        <dbReference type="Pfam" id="PF13577"/>
    </source>
</evidence>
<feature type="domain" description="SnoaL-like" evidence="1">
    <location>
        <begin position="5"/>
        <end position="123"/>
    </location>
</feature>
<sequence>MSLTTDDRVAITDLINLHGLFADSGQLDRLRELFTADIAYDVSNVGGGVLHGVTAVIEAGYALGEGNPLAHHVTNTVLTELDDGRVRAWSKAIAIHTDRSCGSATYEDTVVHTPDGWRISHRTVRARRVPLQP</sequence>
<dbReference type="AlphaFoldDB" id="A0A810L2L4"/>
<organism evidence="2 3">
    <name type="scientific">Actinocatenispora sera</name>
    <dbReference type="NCBI Taxonomy" id="390989"/>
    <lineage>
        <taxon>Bacteria</taxon>
        <taxon>Bacillati</taxon>
        <taxon>Actinomycetota</taxon>
        <taxon>Actinomycetes</taxon>
        <taxon>Micromonosporales</taxon>
        <taxon>Micromonosporaceae</taxon>
        <taxon>Actinocatenispora</taxon>
    </lineage>
</organism>
<dbReference type="InterPro" id="IPR037401">
    <property type="entry name" value="SnoaL-like"/>
</dbReference>
<keyword evidence="3" id="KW-1185">Reference proteome</keyword>
<proteinExistence type="predicted"/>
<dbReference type="EMBL" id="AP023354">
    <property type="protein sequence ID" value="BCJ28408.1"/>
    <property type="molecule type" value="Genomic_DNA"/>
</dbReference>
<accession>A0A810L2L4</accession>
<dbReference type="Pfam" id="PF13577">
    <property type="entry name" value="SnoaL_4"/>
    <property type="match status" value="1"/>
</dbReference>
<evidence type="ECO:0000313" key="3">
    <source>
        <dbReference type="Proteomes" id="UP000680750"/>
    </source>
</evidence>
<reference evidence="2" key="1">
    <citation type="submission" date="2020-08" db="EMBL/GenBank/DDBJ databases">
        <title>Whole genome shotgun sequence of Actinocatenispora sera NBRC 101916.</title>
        <authorList>
            <person name="Komaki H."/>
            <person name="Tamura T."/>
        </authorList>
    </citation>
    <scope>NUCLEOTIDE SEQUENCE</scope>
    <source>
        <strain evidence="2">NBRC 101916</strain>
    </source>
</reference>